<feature type="region of interest" description="Disordered" evidence="1">
    <location>
        <begin position="282"/>
        <end position="328"/>
    </location>
</feature>
<name>A0ABQ6JN23_9ACTN</name>
<protein>
    <submittedName>
        <fullName evidence="2">Uncharacterized protein</fullName>
    </submittedName>
</protein>
<feature type="region of interest" description="Disordered" evidence="1">
    <location>
        <begin position="1"/>
        <end position="48"/>
    </location>
</feature>
<feature type="region of interest" description="Disordered" evidence="1">
    <location>
        <begin position="188"/>
        <end position="214"/>
    </location>
</feature>
<comment type="caution">
    <text evidence="2">The sequence shown here is derived from an EMBL/GenBank/DDBJ whole genome shotgun (WGS) entry which is preliminary data.</text>
</comment>
<sequence length="328" mass="34717">MLDLLRPRARGDEQRVGGVDHDEVVDAEQGHEPAGRRHDDAGRVAAEHQPGLAEHLQAALAGRQHRGERVEVADVVPPEPARDDGDPAGCGGGLGDGVVERDLRQPGPHLLHDRRAVGGVPRGAEPAQLPAERGLVLVEHVEHDRGAGHEHAGVPAVLAARDVLGGGLGVGLLAELLHDQRGRRALDAQRRAGPHVPEAGGRVGGFDADRHQPAGLRGRDRLVHRLGEHRVVPDHVVGRERAEHGLRVAGVQHRGGQPDRGGGLARCGLDQQVAHRQPRQLLGDRGLVGDAGDDADTLGQRRQPVPGALQQRAAGAGEVVQELRLPRA</sequence>
<evidence type="ECO:0000313" key="2">
    <source>
        <dbReference type="EMBL" id="GMA88247.1"/>
    </source>
</evidence>
<organism evidence="2 3">
    <name type="scientific">Angustibacter aerolatus</name>
    <dbReference type="NCBI Taxonomy" id="1162965"/>
    <lineage>
        <taxon>Bacteria</taxon>
        <taxon>Bacillati</taxon>
        <taxon>Actinomycetota</taxon>
        <taxon>Actinomycetes</taxon>
        <taxon>Kineosporiales</taxon>
        <taxon>Kineosporiaceae</taxon>
    </lineage>
</organism>
<gene>
    <name evidence="2" type="ORF">GCM10025868_34970</name>
</gene>
<dbReference type="Proteomes" id="UP001157017">
    <property type="component" value="Unassembled WGS sequence"/>
</dbReference>
<accession>A0ABQ6JN23</accession>
<keyword evidence="3" id="KW-1185">Reference proteome</keyword>
<reference evidence="3" key="1">
    <citation type="journal article" date="2019" name="Int. J. Syst. Evol. Microbiol.">
        <title>The Global Catalogue of Microorganisms (GCM) 10K type strain sequencing project: providing services to taxonomists for standard genome sequencing and annotation.</title>
        <authorList>
            <consortium name="The Broad Institute Genomics Platform"/>
            <consortium name="The Broad Institute Genome Sequencing Center for Infectious Disease"/>
            <person name="Wu L."/>
            <person name="Ma J."/>
        </authorList>
    </citation>
    <scope>NUCLEOTIDE SEQUENCE [LARGE SCALE GENOMIC DNA]</scope>
    <source>
        <strain evidence="3">NBRC 108730</strain>
    </source>
</reference>
<evidence type="ECO:0000313" key="3">
    <source>
        <dbReference type="Proteomes" id="UP001157017"/>
    </source>
</evidence>
<evidence type="ECO:0000256" key="1">
    <source>
        <dbReference type="SAM" id="MobiDB-lite"/>
    </source>
</evidence>
<feature type="compositionally biased region" description="Basic and acidic residues" evidence="1">
    <location>
        <begin position="1"/>
        <end position="46"/>
    </location>
</feature>
<dbReference type="EMBL" id="BSUZ01000001">
    <property type="protein sequence ID" value="GMA88247.1"/>
    <property type="molecule type" value="Genomic_DNA"/>
</dbReference>
<proteinExistence type="predicted"/>